<dbReference type="Gene3D" id="3.40.50.300">
    <property type="entry name" value="P-loop containing nucleotide triphosphate hydrolases"/>
    <property type="match status" value="1"/>
</dbReference>
<dbReference type="Pfam" id="PF24883">
    <property type="entry name" value="NPHP3_N"/>
    <property type="match status" value="1"/>
</dbReference>
<dbReference type="SUPFAM" id="SSF48403">
    <property type="entry name" value="Ankyrin repeat"/>
    <property type="match status" value="1"/>
</dbReference>
<name>A0A0U1M374_TALIS</name>
<dbReference type="Gene3D" id="1.25.40.20">
    <property type="entry name" value="Ankyrin repeat-containing domain"/>
    <property type="match status" value="2"/>
</dbReference>
<dbReference type="Pfam" id="PF00023">
    <property type="entry name" value="Ank"/>
    <property type="match status" value="1"/>
</dbReference>
<protein>
    <submittedName>
        <fullName evidence="7">Ankyrin repeat, PH and SEC7 domain containing protein secG</fullName>
    </submittedName>
</protein>
<keyword evidence="2 3" id="KW-0040">ANK repeat</keyword>
<feature type="repeat" description="ANK" evidence="3">
    <location>
        <begin position="830"/>
        <end position="862"/>
    </location>
</feature>
<dbReference type="SUPFAM" id="SSF53474">
    <property type="entry name" value="alpha/beta-Hydrolases"/>
    <property type="match status" value="1"/>
</dbReference>
<proteinExistence type="predicted"/>
<accession>A0A0U1M374</accession>
<evidence type="ECO:0000256" key="2">
    <source>
        <dbReference type="ARBA" id="ARBA00023043"/>
    </source>
</evidence>
<feature type="repeat" description="ANK" evidence="3">
    <location>
        <begin position="732"/>
        <end position="764"/>
    </location>
</feature>
<dbReference type="InterPro" id="IPR051165">
    <property type="entry name" value="Multifunctional_ANK_Repeat"/>
</dbReference>
<dbReference type="PROSITE" id="PS50088">
    <property type="entry name" value="ANK_REPEAT"/>
    <property type="match status" value="2"/>
</dbReference>
<dbReference type="InterPro" id="IPR031352">
    <property type="entry name" value="SesA"/>
</dbReference>
<feature type="domain" description="Nephrocystin 3-like N-terminal" evidence="6">
    <location>
        <begin position="212"/>
        <end position="353"/>
    </location>
</feature>
<sequence length="1076" mass="121612">MDPLSTIASTIALVQAASSTYKAIHHLRGLPKEFDEVSRNLPLAEDTLSLARDHLQGQALDESSRKALEPFVSGCEEKAKQLQNIFERVEKGVKNSKDTFVLELYRTSLLRFGKAHRVEILMQGILKSLDALATNQLFRMASQGQITKLNKAMDQLSKVKSSVPDSDFESLETNFTQHNASGATGYQTVNSGSGQIINSGSGKLFNAHTMNFGSGKSVLAKYLVDSELKTTNDRTTCYFFFKDDFEDQRNATSALSCILHQLFLHRNDLFSDKMVDRFESYRADRASSFDELWGILVMASQQPNAGEIACILDGFDECEDQERRRLSQALNDFYSTENETKDMANLKFLVTSRPYDKIRQEFQDIPVICLRGESEVEISKIAQEIDSYIQKRVSRIGRNLYLSPNEEQLIMQKLREVPNQTCLWVSLTLELIESDISINKSKIRTAMATSSLPQTIDDAYERLLAKSSNPMEANKLLHIIVAATRPLTLAEMNLAPEGRFRMYVRDLCGLFVNIIDSNLYLFHQTAKEFLVPKHNFDPSGDHCNQFGWKNSLKPPESHRILCKICVWHLLFTEFDTPPLDDNLDRKVSDYLDDHVFLEYSATNWAAHFRASDIEDNSIIDSLRQICDASSSRCLTWFRAYWTRIYTDFPQNFTTLMIASYFGIEQIVKPLLENGDVEVDSTDSIYRRTALSWASENGFDGVVKLLVKRPISLKAILKLSFPANAKIDTRDIYGRTPLSYAAWNGHIATVQRLVRAGARADLKDEIGGTPISYAFCTGHDSVASQLIKETQTDSVDEIRRELLFSAVKKGFEPIIKRLLDSCADINAKDKHGQTSLWYATHQRNGAIIKLLLKNGANIETRDRRYSSFAIMAAFKQAGQYLTRIPPATYSVAASRVPLAYDLHSPRESGLHGNTTPIIFMHGFLGSKRENRKVSNANLILSWRLLSNDLSKQVFTVDLRNHGDSAHHPKHDYMEMALDVASFMESHGLERAILIGHSMGAKTALTLALHAPDLVSEVIAIDNCPVHLPLTEEFPRYLRAMAKVRDAKVKTHREAETILKSHEEVVPFLFLKKQNIMY</sequence>
<dbReference type="OMA" id="DWICFAS"/>
<dbReference type="InterPro" id="IPR002110">
    <property type="entry name" value="Ankyrin_rpt"/>
</dbReference>
<evidence type="ECO:0000256" key="3">
    <source>
        <dbReference type="PROSITE-ProRule" id="PRU00023"/>
    </source>
</evidence>
<keyword evidence="8" id="KW-1185">Reference proteome</keyword>
<dbReference type="Pfam" id="PF17107">
    <property type="entry name" value="SesA"/>
    <property type="match status" value="1"/>
</dbReference>
<feature type="domain" description="NACHT-NTPase and P-loop NTPases N-terminal" evidence="5">
    <location>
        <begin position="7"/>
        <end position="132"/>
    </location>
</feature>
<keyword evidence="1" id="KW-0677">Repeat</keyword>
<dbReference type="STRING" id="28573.A0A0U1M374"/>
<dbReference type="InterPro" id="IPR027417">
    <property type="entry name" value="P-loop_NTPase"/>
</dbReference>
<gene>
    <name evidence="7" type="ORF">PISL3812_07046</name>
</gene>
<feature type="domain" description="AB hydrolase-1" evidence="4">
    <location>
        <begin position="915"/>
        <end position="1044"/>
    </location>
</feature>
<dbReference type="InterPro" id="IPR036770">
    <property type="entry name" value="Ankyrin_rpt-contain_sf"/>
</dbReference>
<dbReference type="AlphaFoldDB" id="A0A0U1M374"/>
<evidence type="ECO:0000256" key="1">
    <source>
        <dbReference type="ARBA" id="ARBA00022737"/>
    </source>
</evidence>
<dbReference type="InterPro" id="IPR000073">
    <property type="entry name" value="AB_hydrolase_1"/>
</dbReference>
<dbReference type="Gene3D" id="3.40.50.1820">
    <property type="entry name" value="alpha/beta hydrolase"/>
    <property type="match status" value="1"/>
</dbReference>
<dbReference type="OrthoDB" id="163438at2759"/>
<dbReference type="SMART" id="SM00248">
    <property type="entry name" value="ANK"/>
    <property type="match status" value="6"/>
</dbReference>
<reference evidence="7 8" key="1">
    <citation type="submission" date="2015-04" db="EMBL/GenBank/DDBJ databases">
        <authorList>
            <person name="Syromyatnikov M.Y."/>
            <person name="Popov V.N."/>
        </authorList>
    </citation>
    <scope>NUCLEOTIDE SEQUENCE [LARGE SCALE GENOMIC DNA]</scope>
    <source>
        <strain evidence="7">WF-38-12</strain>
    </source>
</reference>
<evidence type="ECO:0000259" key="5">
    <source>
        <dbReference type="Pfam" id="PF17107"/>
    </source>
</evidence>
<dbReference type="PANTHER" id="PTHR24123:SF33">
    <property type="entry name" value="PROTEIN HOS4"/>
    <property type="match status" value="1"/>
</dbReference>
<dbReference type="Pfam" id="PF12796">
    <property type="entry name" value="Ank_2"/>
    <property type="match status" value="2"/>
</dbReference>
<evidence type="ECO:0000259" key="6">
    <source>
        <dbReference type="Pfam" id="PF24883"/>
    </source>
</evidence>
<dbReference type="PANTHER" id="PTHR24123">
    <property type="entry name" value="ANKYRIN REPEAT-CONTAINING"/>
    <property type="match status" value="1"/>
</dbReference>
<dbReference type="PRINTS" id="PR01415">
    <property type="entry name" value="ANKYRIN"/>
</dbReference>
<evidence type="ECO:0000313" key="7">
    <source>
        <dbReference type="EMBL" id="CRG90005.1"/>
    </source>
</evidence>
<dbReference type="InterPro" id="IPR029058">
    <property type="entry name" value="AB_hydrolase_fold"/>
</dbReference>
<dbReference type="PROSITE" id="PS50297">
    <property type="entry name" value="ANK_REP_REGION"/>
    <property type="match status" value="2"/>
</dbReference>
<dbReference type="Pfam" id="PF00561">
    <property type="entry name" value="Abhydrolase_1"/>
    <property type="match status" value="1"/>
</dbReference>
<dbReference type="EMBL" id="CVMT01000007">
    <property type="protein sequence ID" value="CRG90005.1"/>
    <property type="molecule type" value="Genomic_DNA"/>
</dbReference>
<dbReference type="Proteomes" id="UP000054383">
    <property type="component" value="Unassembled WGS sequence"/>
</dbReference>
<evidence type="ECO:0000313" key="8">
    <source>
        <dbReference type="Proteomes" id="UP000054383"/>
    </source>
</evidence>
<evidence type="ECO:0000259" key="4">
    <source>
        <dbReference type="Pfam" id="PF00561"/>
    </source>
</evidence>
<dbReference type="InterPro" id="IPR056884">
    <property type="entry name" value="NPHP3-like_N"/>
</dbReference>
<organism evidence="7 8">
    <name type="scientific">Talaromyces islandicus</name>
    <name type="common">Penicillium islandicum</name>
    <dbReference type="NCBI Taxonomy" id="28573"/>
    <lineage>
        <taxon>Eukaryota</taxon>
        <taxon>Fungi</taxon>
        <taxon>Dikarya</taxon>
        <taxon>Ascomycota</taxon>
        <taxon>Pezizomycotina</taxon>
        <taxon>Eurotiomycetes</taxon>
        <taxon>Eurotiomycetidae</taxon>
        <taxon>Eurotiales</taxon>
        <taxon>Trichocomaceae</taxon>
        <taxon>Talaromyces</taxon>
        <taxon>Talaromyces sect. Islandici</taxon>
    </lineage>
</organism>